<feature type="transmembrane region" description="Helical" evidence="7">
    <location>
        <begin position="314"/>
        <end position="333"/>
    </location>
</feature>
<evidence type="ECO:0000313" key="8">
    <source>
        <dbReference type="EMBL" id="TDT71973.1"/>
    </source>
</evidence>
<dbReference type="NCBIfam" id="TIGR00797">
    <property type="entry name" value="matE"/>
    <property type="match status" value="1"/>
</dbReference>
<feature type="transmembrane region" description="Helical" evidence="7">
    <location>
        <begin position="90"/>
        <end position="108"/>
    </location>
</feature>
<dbReference type="PANTHER" id="PTHR42925:SF1">
    <property type="entry name" value="VIRULENCE FACTOR MVIN"/>
    <property type="match status" value="1"/>
</dbReference>
<dbReference type="PANTHER" id="PTHR42925">
    <property type="entry name" value="MULTIDRUG AND TOXIN EFFLUX PROTEIN MATE FAMILY"/>
    <property type="match status" value="1"/>
</dbReference>
<evidence type="ECO:0000256" key="7">
    <source>
        <dbReference type="SAM" id="Phobius"/>
    </source>
</evidence>
<evidence type="ECO:0000256" key="3">
    <source>
        <dbReference type="ARBA" id="ARBA00022475"/>
    </source>
</evidence>
<dbReference type="Pfam" id="PF01554">
    <property type="entry name" value="MatE"/>
    <property type="match status" value="2"/>
</dbReference>
<evidence type="ECO:0000256" key="4">
    <source>
        <dbReference type="ARBA" id="ARBA00022692"/>
    </source>
</evidence>
<dbReference type="PIRSF" id="PIRSF006603">
    <property type="entry name" value="DinF"/>
    <property type="match status" value="1"/>
</dbReference>
<evidence type="ECO:0000256" key="1">
    <source>
        <dbReference type="ARBA" id="ARBA00004651"/>
    </source>
</evidence>
<feature type="transmembrane region" description="Helical" evidence="7">
    <location>
        <begin position="160"/>
        <end position="183"/>
    </location>
</feature>
<name>A0AA46DZY7_9FUSO</name>
<dbReference type="GO" id="GO:0042910">
    <property type="term" value="F:xenobiotic transmembrane transporter activity"/>
    <property type="evidence" value="ECO:0007669"/>
    <property type="project" value="InterPro"/>
</dbReference>
<sequence>MSKNKKLNFMSLAVPIFIEMLLWTTFNNVDTIMLSRYSDVAVAAVGSTGQLVFFIMLFLQIIATGTGILISQNLGKRDYEKAENSAKIALYFNFLVGILLSILVFKYHFQMVKFLGLEDKALLMGSRFYKIIGTFTFIQAIGLINTTILRSYRFPKYSMYINIFSNILNIIGNAIFIFGLFGMPVLGEVGVAISTVFSQFIGIIISFIIIKKKLNIHLLSNIKIKENLYLLKEIGKIGIPSVAENLLYNTSQIMIIKMVATYGTDALTARAYIFTLLRFVFIISISSGSAAQIITGFLAGANRHRVAKKAVIKIYLQTVLLIIIVATTLIIFRENLIRIFTTNEAVILLAKDAFLTILFLETGRTLNIIFISSMKGAGDVIFPVIMGVIFMWIVGVGGGYLLVIKFGFGLFGAFIATGLDEWSRGIIMFIRWIRGDWIKIIKK</sequence>
<gene>
    <name evidence="8" type="ORF">EV215_0666</name>
</gene>
<dbReference type="InterPro" id="IPR048279">
    <property type="entry name" value="MdtK-like"/>
</dbReference>
<feature type="transmembrane region" description="Helical" evidence="7">
    <location>
        <begin position="189"/>
        <end position="210"/>
    </location>
</feature>
<protein>
    <submittedName>
        <fullName evidence="8">MATE family efflux protein</fullName>
    </submittedName>
</protein>
<evidence type="ECO:0000313" key="9">
    <source>
        <dbReference type="Proteomes" id="UP000294678"/>
    </source>
</evidence>
<proteinExistence type="predicted"/>
<evidence type="ECO:0000256" key="6">
    <source>
        <dbReference type="ARBA" id="ARBA00023136"/>
    </source>
</evidence>
<dbReference type="GO" id="GO:0005886">
    <property type="term" value="C:plasma membrane"/>
    <property type="evidence" value="ECO:0007669"/>
    <property type="project" value="UniProtKB-SubCell"/>
</dbReference>
<feature type="transmembrane region" description="Helical" evidence="7">
    <location>
        <begin position="128"/>
        <end position="148"/>
    </location>
</feature>
<evidence type="ECO:0000256" key="5">
    <source>
        <dbReference type="ARBA" id="ARBA00022989"/>
    </source>
</evidence>
<dbReference type="Proteomes" id="UP000294678">
    <property type="component" value="Unassembled WGS sequence"/>
</dbReference>
<reference evidence="8 9" key="1">
    <citation type="submission" date="2019-03" db="EMBL/GenBank/DDBJ databases">
        <title>Genomic Encyclopedia of Type Strains, Phase IV (KMG-IV): sequencing the most valuable type-strain genomes for metagenomic binning, comparative biology and taxonomic classification.</title>
        <authorList>
            <person name="Goeker M."/>
        </authorList>
    </citation>
    <scope>NUCLEOTIDE SEQUENCE [LARGE SCALE GENOMIC DNA]</scope>
    <source>
        <strain evidence="8 9">DSM 100055</strain>
    </source>
</reference>
<feature type="transmembrane region" description="Helical" evidence="7">
    <location>
        <begin position="380"/>
        <end position="402"/>
    </location>
</feature>
<dbReference type="GO" id="GO:0015297">
    <property type="term" value="F:antiporter activity"/>
    <property type="evidence" value="ECO:0007669"/>
    <property type="project" value="InterPro"/>
</dbReference>
<organism evidence="8 9">
    <name type="scientific">Hypnocyclicus thermotrophus</name>
    <dbReference type="NCBI Taxonomy" id="1627895"/>
    <lineage>
        <taxon>Bacteria</taxon>
        <taxon>Fusobacteriati</taxon>
        <taxon>Fusobacteriota</taxon>
        <taxon>Fusobacteriia</taxon>
        <taxon>Fusobacteriales</taxon>
        <taxon>Fusobacteriaceae</taxon>
        <taxon>Hypnocyclicus</taxon>
    </lineage>
</organism>
<dbReference type="InterPro" id="IPR002528">
    <property type="entry name" value="MATE_fam"/>
</dbReference>
<accession>A0AA46DZY7</accession>
<dbReference type="RefSeq" id="WP_134112560.1">
    <property type="nucleotide sequence ID" value="NZ_SOBG01000002.1"/>
</dbReference>
<feature type="transmembrane region" description="Helical" evidence="7">
    <location>
        <begin position="279"/>
        <end position="302"/>
    </location>
</feature>
<feature type="transmembrane region" description="Helical" evidence="7">
    <location>
        <begin position="7"/>
        <end position="26"/>
    </location>
</feature>
<evidence type="ECO:0000256" key="2">
    <source>
        <dbReference type="ARBA" id="ARBA00022448"/>
    </source>
</evidence>
<dbReference type="CDD" id="cd13134">
    <property type="entry name" value="MATE_like_8"/>
    <property type="match status" value="1"/>
</dbReference>
<keyword evidence="4 7" id="KW-0812">Transmembrane</keyword>
<comment type="subcellular location">
    <subcellularLocation>
        <location evidence="1">Cell membrane</location>
        <topology evidence="1">Multi-pass membrane protein</topology>
    </subcellularLocation>
</comment>
<dbReference type="AlphaFoldDB" id="A0AA46DZY7"/>
<keyword evidence="6 7" id="KW-0472">Membrane</keyword>
<keyword evidence="5 7" id="KW-1133">Transmembrane helix</keyword>
<dbReference type="InterPro" id="IPR047135">
    <property type="entry name" value="YsiQ"/>
</dbReference>
<keyword evidence="2" id="KW-0813">Transport</keyword>
<feature type="transmembrane region" description="Helical" evidence="7">
    <location>
        <begin position="51"/>
        <end position="70"/>
    </location>
</feature>
<keyword evidence="9" id="KW-1185">Reference proteome</keyword>
<comment type="caution">
    <text evidence="8">The sequence shown here is derived from an EMBL/GenBank/DDBJ whole genome shotgun (WGS) entry which is preliminary data.</text>
</comment>
<dbReference type="EMBL" id="SOBG01000002">
    <property type="protein sequence ID" value="TDT71973.1"/>
    <property type="molecule type" value="Genomic_DNA"/>
</dbReference>
<keyword evidence="3" id="KW-1003">Cell membrane</keyword>